<evidence type="ECO:0000313" key="5">
    <source>
        <dbReference type="EMBL" id="MBP1931719.1"/>
    </source>
</evidence>
<keyword evidence="3" id="KW-0732">Signal</keyword>
<comment type="caution">
    <text evidence="5">The sequence shown here is derived from an EMBL/GenBank/DDBJ whole genome shotgun (WGS) entry which is preliminary data.</text>
</comment>
<feature type="chain" id="PRO_5046897662" evidence="3">
    <location>
        <begin position="21"/>
        <end position="193"/>
    </location>
</feature>
<feature type="domain" description="Thioredoxin" evidence="4">
    <location>
        <begin position="28"/>
        <end position="193"/>
    </location>
</feature>
<name>A0ABS4GNA7_9BACL</name>
<keyword evidence="6" id="KW-1185">Reference proteome</keyword>
<evidence type="ECO:0000313" key="6">
    <source>
        <dbReference type="Proteomes" id="UP001519343"/>
    </source>
</evidence>
<dbReference type="Pfam" id="PF02630">
    <property type="entry name" value="SCO1-SenC"/>
    <property type="match status" value="1"/>
</dbReference>
<dbReference type="PANTHER" id="PTHR12151:SF25">
    <property type="entry name" value="LINALOOL DEHYDRATASE_ISOMERASE DOMAIN-CONTAINING PROTEIN"/>
    <property type="match status" value="1"/>
</dbReference>
<dbReference type="EMBL" id="JAGGKT010000003">
    <property type="protein sequence ID" value="MBP1931719.1"/>
    <property type="molecule type" value="Genomic_DNA"/>
</dbReference>
<protein>
    <submittedName>
        <fullName evidence="5">Protein SCO1/2</fullName>
    </submittedName>
</protein>
<comment type="similarity">
    <text evidence="1">Belongs to the SCO1/2 family.</text>
</comment>
<dbReference type="InterPro" id="IPR013766">
    <property type="entry name" value="Thioredoxin_domain"/>
</dbReference>
<evidence type="ECO:0000256" key="2">
    <source>
        <dbReference type="ARBA" id="ARBA00023008"/>
    </source>
</evidence>
<organism evidence="5 6">
    <name type="scientific">Ammoniphilus resinae</name>
    <dbReference type="NCBI Taxonomy" id="861532"/>
    <lineage>
        <taxon>Bacteria</taxon>
        <taxon>Bacillati</taxon>
        <taxon>Bacillota</taxon>
        <taxon>Bacilli</taxon>
        <taxon>Bacillales</taxon>
        <taxon>Paenibacillaceae</taxon>
        <taxon>Aneurinibacillus group</taxon>
        <taxon>Ammoniphilus</taxon>
    </lineage>
</organism>
<feature type="signal peptide" evidence="3">
    <location>
        <begin position="1"/>
        <end position="20"/>
    </location>
</feature>
<dbReference type="PROSITE" id="PS51257">
    <property type="entry name" value="PROKAR_LIPOPROTEIN"/>
    <property type="match status" value="1"/>
</dbReference>
<dbReference type="RefSeq" id="WP_245203659.1">
    <property type="nucleotide sequence ID" value="NZ_JAGGKT010000003.1"/>
</dbReference>
<evidence type="ECO:0000256" key="1">
    <source>
        <dbReference type="ARBA" id="ARBA00010996"/>
    </source>
</evidence>
<accession>A0ABS4GNA7</accession>
<dbReference type="SUPFAM" id="SSF52833">
    <property type="entry name" value="Thioredoxin-like"/>
    <property type="match status" value="1"/>
</dbReference>
<dbReference type="CDD" id="cd02968">
    <property type="entry name" value="SCO"/>
    <property type="match status" value="1"/>
</dbReference>
<evidence type="ECO:0000259" key="4">
    <source>
        <dbReference type="PROSITE" id="PS51352"/>
    </source>
</evidence>
<dbReference type="InterPro" id="IPR003782">
    <property type="entry name" value="SCO1/SenC"/>
</dbReference>
<dbReference type="Proteomes" id="UP001519343">
    <property type="component" value="Unassembled WGS sequence"/>
</dbReference>
<gene>
    <name evidence="5" type="ORF">J2Z37_001720</name>
</gene>
<dbReference type="PANTHER" id="PTHR12151">
    <property type="entry name" value="ELECTRON TRANSPORT PROTIN SCO1/SENC FAMILY MEMBER"/>
    <property type="match status" value="1"/>
</dbReference>
<dbReference type="InterPro" id="IPR036249">
    <property type="entry name" value="Thioredoxin-like_sf"/>
</dbReference>
<dbReference type="PROSITE" id="PS51352">
    <property type="entry name" value="THIOREDOXIN_2"/>
    <property type="match status" value="1"/>
</dbReference>
<evidence type="ECO:0000256" key="3">
    <source>
        <dbReference type="SAM" id="SignalP"/>
    </source>
</evidence>
<keyword evidence="2" id="KW-0186">Copper</keyword>
<reference evidence="5 6" key="1">
    <citation type="submission" date="2021-03" db="EMBL/GenBank/DDBJ databases">
        <title>Genomic Encyclopedia of Type Strains, Phase IV (KMG-IV): sequencing the most valuable type-strain genomes for metagenomic binning, comparative biology and taxonomic classification.</title>
        <authorList>
            <person name="Goeker M."/>
        </authorList>
    </citation>
    <scope>NUCLEOTIDE SEQUENCE [LARGE SCALE GENOMIC DNA]</scope>
    <source>
        <strain evidence="5 6">DSM 24738</strain>
    </source>
</reference>
<sequence length="193" mass="21483">MSIRKKMGLLAVLIAMLLTACGSKQIENPVNWPVQDFTATNQDGQPFSTQDLKGKIWLADFIFTNCTTVCTPMTARLASIQDMLKEKGFDVSIVSFSVDPTRDTPEVLKEFAQRFDADLSTWNFLTGYTPEEIKKYSVDTFKSAVTEDPATGEFGHGTSFFLVDQSGTIVKLYGSLDQDTEQKLLQDIEILAD</sequence>
<dbReference type="Gene3D" id="3.40.30.10">
    <property type="entry name" value="Glutaredoxin"/>
    <property type="match status" value="1"/>
</dbReference>
<proteinExistence type="inferred from homology"/>